<feature type="non-terminal residue" evidence="6">
    <location>
        <position position="400"/>
    </location>
</feature>
<dbReference type="CDD" id="cd21994">
    <property type="entry name" value="HMG-box_SSRP1-like"/>
    <property type="match status" value="1"/>
</dbReference>
<sequence>MAKGKKDGKASPKRKQPKDPHAPKRPQSAYFLWMNANRENIKKDLGLDKVDIGKIGKEAGRRWGEMTADDKKEWEEKANQARIGSVPGGRVLQTTRPPAHWPVSCQDGPPRSFRSRDLHTPLFVVLSLTVDRPSEMGFCTKIGSVFVGIGKKIIGFRLKPVTATMMVVSVQICLIVTALSLAFSYMDRDMASTVFGSADYRIFLLVYAPLASITSLLFLATIFVGLYGGISKLPTSGLFLHSQMWYKGATLLNNHTRENFERMIDATARLQTHRHAKTQPAIKVPYNLTHLHNTISEVQRTYCCCGLNGAEDYGPKFKPTHNVNWNLSVLLFIDDKVENMSCPSMQFDSKSSCAVALFRGCEWAILHTQINIVQWLSVLAFIVCWITTLLLPFIYRIFEA</sequence>
<dbReference type="OrthoDB" id="5824177at2759"/>
<feature type="transmembrane region" description="Helical" evidence="4">
    <location>
        <begin position="206"/>
        <end position="230"/>
    </location>
</feature>
<keyword evidence="4" id="KW-0812">Transmembrane</keyword>
<evidence type="ECO:0000313" key="7">
    <source>
        <dbReference type="Proteomes" id="UP000218231"/>
    </source>
</evidence>
<dbReference type="InterPro" id="IPR009071">
    <property type="entry name" value="HMG_box_dom"/>
</dbReference>
<proteinExistence type="predicted"/>
<keyword evidence="7" id="KW-1185">Reference proteome</keyword>
<feature type="compositionally biased region" description="Basic and acidic residues" evidence="3">
    <location>
        <begin position="1"/>
        <end position="10"/>
    </location>
</feature>
<evidence type="ECO:0000256" key="3">
    <source>
        <dbReference type="SAM" id="MobiDB-lite"/>
    </source>
</evidence>
<dbReference type="Proteomes" id="UP000218231">
    <property type="component" value="Unassembled WGS sequence"/>
</dbReference>
<keyword evidence="1 2" id="KW-0238">DNA-binding</keyword>
<evidence type="ECO:0000256" key="4">
    <source>
        <dbReference type="SAM" id="Phobius"/>
    </source>
</evidence>
<dbReference type="InterPro" id="IPR050342">
    <property type="entry name" value="HMGB"/>
</dbReference>
<feature type="region of interest" description="Disordered" evidence="3">
    <location>
        <begin position="1"/>
        <end position="28"/>
    </location>
</feature>
<accession>A0A2A2K298</accession>
<organism evidence="6 7">
    <name type="scientific">Diploscapter pachys</name>
    <dbReference type="NCBI Taxonomy" id="2018661"/>
    <lineage>
        <taxon>Eukaryota</taxon>
        <taxon>Metazoa</taxon>
        <taxon>Ecdysozoa</taxon>
        <taxon>Nematoda</taxon>
        <taxon>Chromadorea</taxon>
        <taxon>Rhabditida</taxon>
        <taxon>Rhabditina</taxon>
        <taxon>Rhabditomorpha</taxon>
        <taxon>Rhabditoidea</taxon>
        <taxon>Rhabditidae</taxon>
        <taxon>Diploscapter</taxon>
    </lineage>
</organism>
<dbReference type="Pfam" id="PF00505">
    <property type="entry name" value="HMG_box"/>
    <property type="match status" value="1"/>
</dbReference>
<dbReference type="GO" id="GO:0005634">
    <property type="term" value="C:nucleus"/>
    <property type="evidence" value="ECO:0007669"/>
    <property type="project" value="UniProtKB-UniRule"/>
</dbReference>
<name>A0A2A2K298_9BILA</name>
<dbReference type="EMBL" id="LIAE01009863">
    <property type="protein sequence ID" value="PAV67929.1"/>
    <property type="molecule type" value="Genomic_DNA"/>
</dbReference>
<evidence type="ECO:0000259" key="5">
    <source>
        <dbReference type="PROSITE" id="PS50118"/>
    </source>
</evidence>
<dbReference type="SMART" id="SM00398">
    <property type="entry name" value="HMG"/>
    <property type="match status" value="1"/>
</dbReference>
<feature type="transmembrane region" description="Helical" evidence="4">
    <location>
        <begin position="161"/>
        <end position="186"/>
    </location>
</feature>
<comment type="caution">
    <text evidence="6">The sequence shown here is derived from an EMBL/GenBank/DDBJ whole genome shotgun (WGS) entry which is preliminary data.</text>
</comment>
<dbReference type="GO" id="GO:0003677">
    <property type="term" value="F:DNA binding"/>
    <property type="evidence" value="ECO:0007669"/>
    <property type="project" value="UniProtKB-UniRule"/>
</dbReference>
<dbReference type="InterPro" id="IPR036910">
    <property type="entry name" value="HMG_box_dom_sf"/>
</dbReference>
<dbReference type="Gene3D" id="1.10.30.10">
    <property type="entry name" value="High mobility group box domain"/>
    <property type="match status" value="1"/>
</dbReference>
<dbReference type="PANTHER" id="PTHR48112:SF22">
    <property type="entry name" value="MITOCHONDRIAL TRANSCRIPTION FACTOR A, ISOFORM B"/>
    <property type="match status" value="1"/>
</dbReference>
<feature type="DNA-binding region" description="HMG box" evidence="2">
    <location>
        <begin position="23"/>
        <end position="82"/>
    </location>
</feature>
<evidence type="ECO:0000313" key="6">
    <source>
        <dbReference type="EMBL" id="PAV67929.1"/>
    </source>
</evidence>
<keyword evidence="4" id="KW-0472">Membrane</keyword>
<protein>
    <recommendedName>
        <fullName evidence="5">HMG box domain-containing protein</fullName>
    </recommendedName>
</protein>
<dbReference type="AlphaFoldDB" id="A0A2A2K298"/>
<gene>
    <name evidence="6" type="ORF">WR25_01180</name>
</gene>
<keyword evidence="4" id="KW-1133">Transmembrane helix</keyword>
<reference evidence="6 7" key="1">
    <citation type="journal article" date="2017" name="Curr. Biol.">
        <title>Genome architecture and evolution of a unichromosomal asexual nematode.</title>
        <authorList>
            <person name="Fradin H."/>
            <person name="Zegar C."/>
            <person name="Gutwein M."/>
            <person name="Lucas J."/>
            <person name="Kovtun M."/>
            <person name="Corcoran D."/>
            <person name="Baugh L.R."/>
            <person name="Kiontke K."/>
            <person name="Gunsalus K."/>
            <person name="Fitch D.H."/>
            <person name="Piano F."/>
        </authorList>
    </citation>
    <scope>NUCLEOTIDE SEQUENCE [LARGE SCALE GENOMIC DNA]</scope>
    <source>
        <strain evidence="6">PF1309</strain>
    </source>
</reference>
<feature type="domain" description="HMG box" evidence="5">
    <location>
        <begin position="23"/>
        <end position="82"/>
    </location>
</feature>
<evidence type="ECO:0000256" key="1">
    <source>
        <dbReference type="ARBA" id="ARBA00023125"/>
    </source>
</evidence>
<evidence type="ECO:0000256" key="2">
    <source>
        <dbReference type="PROSITE-ProRule" id="PRU00267"/>
    </source>
</evidence>
<dbReference type="PROSITE" id="PS50118">
    <property type="entry name" value="HMG_BOX_2"/>
    <property type="match status" value="1"/>
</dbReference>
<feature type="transmembrane region" description="Helical" evidence="4">
    <location>
        <begin position="375"/>
        <end position="398"/>
    </location>
</feature>
<dbReference type="PANTHER" id="PTHR48112">
    <property type="entry name" value="HIGH MOBILITY GROUP PROTEIN DSP1"/>
    <property type="match status" value="1"/>
</dbReference>
<dbReference type="SUPFAM" id="SSF47095">
    <property type="entry name" value="HMG-box"/>
    <property type="match status" value="1"/>
</dbReference>
<keyword evidence="2" id="KW-0539">Nucleus</keyword>
<dbReference type="STRING" id="2018661.A0A2A2K298"/>